<dbReference type="Gene3D" id="2.30.130.30">
    <property type="entry name" value="Hypothetical protein"/>
    <property type="match status" value="1"/>
</dbReference>
<evidence type="ECO:0000259" key="1">
    <source>
        <dbReference type="Pfam" id="PF12961"/>
    </source>
</evidence>
<dbReference type="RefSeq" id="WP_202231528.1">
    <property type="nucleotide sequence ID" value="NZ_JBCLSH010000015.1"/>
</dbReference>
<dbReference type="InterPro" id="IPR039440">
    <property type="entry name" value="DUF3850"/>
</dbReference>
<dbReference type="Proteomes" id="UP001565283">
    <property type="component" value="Unassembled WGS sequence"/>
</dbReference>
<dbReference type="SUPFAM" id="SSF88697">
    <property type="entry name" value="PUA domain-like"/>
    <property type="match status" value="1"/>
</dbReference>
<protein>
    <submittedName>
        <fullName evidence="2">DUF3850 domain-containing protein</fullName>
    </submittedName>
</protein>
<evidence type="ECO:0000313" key="2">
    <source>
        <dbReference type="EMBL" id="MEY8443730.1"/>
    </source>
</evidence>
<proteinExistence type="predicted"/>
<dbReference type="Pfam" id="PF12961">
    <property type="entry name" value="DUF3850"/>
    <property type="match status" value="1"/>
</dbReference>
<dbReference type="InterPro" id="IPR015947">
    <property type="entry name" value="PUA-like_sf"/>
</dbReference>
<keyword evidence="3" id="KW-1185">Reference proteome</keyword>
<gene>
    <name evidence="2" type="ORF">AALA52_05685</name>
</gene>
<name>A0ABV4D2F5_9LACT</name>
<organism evidence="2 3">
    <name type="scientific">Lactococcus ileimucosae</name>
    <dbReference type="NCBI Taxonomy" id="2941329"/>
    <lineage>
        <taxon>Bacteria</taxon>
        <taxon>Bacillati</taxon>
        <taxon>Bacillota</taxon>
        <taxon>Bacilli</taxon>
        <taxon>Lactobacillales</taxon>
        <taxon>Streptococcaceae</taxon>
        <taxon>Lactococcus</taxon>
    </lineage>
</organism>
<feature type="domain" description="DUF3850" evidence="1">
    <location>
        <begin position="3"/>
        <end position="61"/>
    </location>
</feature>
<reference evidence="2 3" key="1">
    <citation type="submission" date="2024-03" db="EMBL/GenBank/DDBJ databases">
        <title>Mouse gut bacterial collection (mGBC) of GemPharmatech.</title>
        <authorList>
            <person name="He Y."/>
            <person name="Dong L."/>
            <person name="Wu D."/>
            <person name="Gao X."/>
            <person name="Lin Z."/>
        </authorList>
    </citation>
    <scope>NUCLEOTIDE SEQUENCE [LARGE SCALE GENOMIC DNA]</scope>
    <source>
        <strain evidence="2 3">61-15</strain>
    </source>
</reference>
<evidence type="ECO:0000313" key="3">
    <source>
        <dbReference type="Proteomes" id="UP001565283"/>
    </source>
</evidence>
<dbReference type="EMBL" id="JBCLSH010000015">
    <property type="protein sequence ID" value="MEY8443730.1"/>
    <property type="molecule type" value="Genomic_DNA"/>
</dbReference>
<sequence>MKTHELKLDVKYFDDIKNGKKNFEIRKNDRNYQVGDILDLKAWDPSSAMYVGEYNECVHHYHAKTLKVKVVSIFKPKTINAKKYLGRGYRDENYSVYIPNDDVFKTLREYFDTDRLPVGYVVLGIEVFQ</sequence>
<accession>A0ABV4D2F5</accession>
<comment type="caution">
    <text evidence="2">The sequence shown here is derived from an EMBL/GenBank/DDBJ whole genome shotgun (WGS) entry which is preliminary data.</text>
</comment>